<evidence type="ECO:0000313" key="2">
    <source>
        <dbReference type="Proteomes" id="UP000218831"/>
    </source>
</evidence>
<gene>
    <name evidence="1" type="ORF">CK503_15670</name>
</gene>
<dbReference type="OrthoDB" id="9804173at2"/>
<sequence length="325" mass="37374">MPRKSFLSYLELAYSPVSTFDFSILKEESFFHKILETSNLYAICQRPTPFFDKIEFDNINAALNFEIKQENNDNTLECNLPLFQKNITTDRSKEVVGAFGRNDGSLNSKKQPIRKVDGFHLYQNEKHLIWFTPEKFLQNSWTGSIDAKVNGDLRSFTKYDVLYVGKAIKQHIIKRLKSHSTLLEILMKESPLTNTNATNHEIVLLFFGFFDNLVSTSFAPDEDIQEMVEAMQGKNYPHKVHVDNDVEKALVNALNPSYNTIKFKKYPESADGLYKYQFDTISYSLSDPISLVYENGEIEGASYHVNGDHICVKDDNSVEVFKLKK</sequence>
<name>A0A2A2G4D6_9BACT</name>
<reference evidence="1 2" key="1">
    <citation type="submission" date="2017-08" db="EMBL/GenBank/DDBJ databases">
        <title>Aliifodinibius alkalisoli sp. nov., isolated from saline alkaline soil.</title>
        <authorList>
            <person name="Liu D."/>
            <person name="Zhang G."/>
        </authorList>
    </citation>
    <scope>NUCLEOTIDE SEQUENCE [LARGE SCALE GENOMIC DNA]</scope>
    <source>
        <strain evidence="1 2">WN023</strain>
    </source>
</reference>
<accession>A0A2A2G4D6</accession>
<dbReference type="Proteomes" id="UP000218831">
    <property type="component" value="Unassembled WGS sequence"/>
</dbReference>
<organism evidence="1 2">
    <name type="scientific">Fodinibius salipaludis</name>
    <dbReference type="NCBI Taxonomy" id="2032627"/>
    <lineage>
        <taxon>Bacteria</taxon>
        <taxon>Pseudomonadati</taxon>
        <taxon>Balneolota</taxon>
        <taxon>Balneolia</taxon>
        <taxon>Balneolales</taxon>
        <taxon>Balneolaceae</taxon>
        <taxon>Fodinibius</taxon>
    </lineage>
</organism>
<protein>
    <submittedName>
        <fullName evidence="1">Uncharacterized protein</fullName>
    </submittedName>
</protein>
<evidence type="ECO:0000313" key="1">
    <source>
        <dbReference type="EMBL" id="PAU92646.1"/>
    </source>
</evidence>
<dbReference type="AlphaFoldDB" id="A0A2A2G4D6"/>
<proteinExistence type="predicted"/>
<dbReference type="EMBL" id="NSKE01000017">
    <property type="protein sequence ID" value="PAU92646.1"/>
    <property type="molecule type" value="Genomic_DNA"/>
</dbReference>
<dbReference type="RefSeq" id="WP_095607780.1">
    <property type="nucleotide sequence ID" value="NZ_NSKE01000017.1"/>
</dbReference>
<keyword evidence="2" id="KW-1185">Reference proteome</keyword>
<comment type="caution">
    <text evidence="1">The sequence shown here is derived from an EMBL/GenBank/DDBJ whole genome shotgun (WGS) entry which is preliminary data.</text>
</comment>